<gene>
    <name evidence="1" type="primary">gp_16589</name>
</gene>
<evidence type="ECO:0000313" key="1">
    <source>
        <dbReference type="EMBL" id="QWM89818.1"/>
    </source>
</evidence>
<dbReference type="EMBL" id="MZ130482">
    <property type="protein sequence ID" value="QWM89818.1"/>
    <property type="molecule type" value="Genomic_DNA"/>
</dbReference>
<reference evidence="1 2" key="1">
    <citation type="submission" date="2021-04" db="EMBL/GenBank/DDBJ databases">
        <authorList>
            <person name="Shkoporov A.N."/>
            <person name="Stockdale S.R."/>
            <person name="Guerin E."/>
            <person name="Ross R.P."/>
            <person name="Hill C."/>
        </authorList>
    </citation>
    <scope>NUCLEOTIDE SEQUENCE [LARGE SCALE GENOMIC DNA]</scope>
    <source>
        <strain evidence="2">cr77_1</strain>
    </source>
</reference>
<dbReference type="Proteomes" id="UP000827562">
    <property type="component" value="Segment"/>
</dbReference>
<evidence type="ECO:0000313" key="2">
    <source>
        <dbReference type="Proteomes" id="UP000827562"/>
    </source>
</evidence>
<sequence>MVKMNELKESGSYLVVVEGCEIIAVIEGCAPMLRITRAFNLSKFIEDGTMIDSKEAVEAISQNPSNFNFKPLNLTVEQFSLQEIKQDKSLAYTNKEYQRWLSICGSIDDSVLISNIMLEKGFSHAQANLIVERLWKDKRNSLQR</sequence>
<dbReference type="RefSeq" id="YP_010359390.1">
    <property type="nucleotide sequence ID" value="NC_062772.1"/>
</dbReference>
<name>A0AAE7V3Z5_9CAUD</name>
<dbReference type="GeneID" id="75692043"/>
<accession>A0AAE7V3Z5</accession>
<dbReference type="KEGG" id="vg:75692043"/>
<proteinExistence type="predicted"/>
<keyword evidence="2" id="KW-1185">Reference proteome</keyword>
<protein>
    <submittedName>
        <fullName evidence="1">Uncharacterized protein</fullName>
    </submittedName>
</protein>
<organism evidence="1 2">
    <name type="scientific">uncultured phage cr77_1</name>
    <dbReference type="NCBI Taxonomy" id="2986410"/>
    <lineage>
        <taxon>Viruses</taxon>
        <taxon>Duplodnaviria</taxon>
        <taxon>Heunggongvirae</taxon>
        <taxon>Uroviricota</taxon>
        <taxon>Caudoviricetes</taxon>
        <taxon>Crassvirales</taxon>
        <taxon>Suoliviridae</taxon>
        <taxon>Boorivirinae</taxon>
        <taxon>Canhaevirus</taxon>
        <taxon>Canhaevirus faecalis</taxon>
    </lineage>
</organism>